<protein>
    <submittedName>
        <fullName evidence="1">Uncharacterized protein</fullName>
    </submittedName>
</protein>
<accession>A0A2P5C763</accession>
<evidence type="ECO:0000313" key="2">
    <source>
        <dbReference type="Proteomes" id="UP000237105"/>
    </source>
</evidence>
<evidence type="ECO:0000313" key="1">
    <source>
        <dbReference type="EMBL" id="PON56841.1"/>
    </source>
</evidence>
<keyword evidence="2" id="KW-1185">Reference proteome</keyword>
<name>A0A2P5C763_PARAD</name>
<gene>
    <name evidence="1" type="ORF">PanWU01x14_178220</name>
</gene>
<dbReference type="Proteomes" id="UP000237105">
    <property type="component" value="Unassembled WGS sequence"/>
</dbReference>
<proteinExistence type="predicted"/>
<dbReference type="AlphaFoldDB" id="A0A2P5C763"/>
<dbReference type="EMBL" id="JXTB01000166">
    <property type="protein sequence ID" value="PON56841.1"/>
    <property type="molecule type" value="Genomic_DNA"/>
</dbReference>
<comment type="caution">
    <text evidence="1">The sequence shown here is derived from an EMBL/GenBank/DDBJ whole genome shotgun (WGS) entry which is preliminary data.</text>
</comment>
<sequence length="101" mass="11464">MEDQVISFNVFKEVDCSSNIDDCYRIYLIKENIEDNLLKEALLISHEALIIHLVNAEVKKALGNTNVVEALQHSSNSNPPIEVIEPLLSSSSHHKLYKKDF</sequence>
<reference evidence="2" key="1">
    <citation type="submission" date="2016-06" db="EMBL/GenBank/DDBJ databases">
        <title>Parallel loss of symbiosis genes in relatives of nitrogen-fixing non-legume Parasponia.</title>
        <authorList>
            <person name="Van Velzen R."/>
            <person name="Holmer R."/>
            <person name="Bu F."/>
            <person name="Rutten L."/>
            <person name="Van Zeijl A."/>
            <person name="Liu W."/>
            <person name="Santuari L."/>
            <person name="Cao Q."/>
            <person name="Sharma T."/>
            <person name="Shen D."/>
            <person name="Roswanjaya Y."/>
            <person name="Wardhani T."/>
            <person name="Kalhor M.S."/>
            <person name="Jansen J."/>
            <person name="Van den Hoogen J."/>
            <person name="Gungor B."/>
            <person name="Hartog M."/>
            <person name="Hontelez J."/>
            <person name="Verver J."/>
            <person name="Yang W.-C."/>
            <person name="Schijlen E."/>
            <person name="Repin R."/>
            <person name="Schilthuizen M."/>
            <person name="Schranz E."/>
            <person name="Heidstra R."/>
            <person name="Miyata K."/>
            <person name="Fedorova E."/>
            <person name="Kohlen W."/>
            <person name="Bisseling T."/>
            <person name="Smit S."/>
            <person name="Geurts R."/>
        </authorList>
    </citation>
    <scope>NUCLEOTIDE SEQUENCE [LARGE SCALE GENOMIC DNA]</scope>
    <source>
        <strain evidence="2">cv. WU1-14</strain>
    </source>
</reference>
<organism evidence="1 2">
    <name type="scientific">Parasponia andersonii</name>
    <name type="common">Sponia andersonii</name>
    <dbReference type="NCBI Taxonomy" id="3476"/>
    <lineage>
        <taxon>Eukaryota</taxon>
        <taxon>Viridiplantae</taxon>
        <taxon>Streptophyta</taxon>
        <taxon>Embryophyta</taxon>
        <taxon>Tracheophyta</taxon>
        <taxon>Spermatophyta</taxon>
        <taxon>Magnoliopsida</taxon>
        <taxon>eudicotyledons</taxon>
        <taxon>Gunneridae</taxon>
        <taxon>Pentapetalae</taxon>
        <taxon>rosids</taxon>
        <taxon>fabids</taxon>
        <taxon>Rosales</taxon>
        <taxon>Cannabaceae</taxon>
        <taxon>Parasponia</taxon>
    </lineage>
</organism>